<dbReference type="Proteomes" id="UP001604335">
    <property type="component" value="Unassembled WGS sequence"/>
</dbReference>
<reference evidence="4" key="1">
    <citation type="journal article" date="2024" name="Algal Res.">
        <title>Biochemical, toxicological and genomic investigation of a high-biomass producing Limnothrix strain isolated from Italian shallow drinking water reservoir.</title>
        <authorList>
            <person name="Simonazzi M."/>
            <person name="Shishido T.K."/>
            <person name="Delbaje E."/>
            <person name="Wahlsten M."/>
            <person name="Fewer D.P."/>
            <person name="Sivonen K."/>
            <person name="Pezzolesi L."/>
            <person name="Pistocchi R."/>
        </authorList>
    </citation>
    <scope>NUCLEOTIDE SEQUENCE [LARGE SCALE GENOMIC DNA]</scope>
    <source>
        <strain evidence="4">LRLZ20PSL1</strain>
    </source>
</reference>
<dbReference type="InterPro" id="IPR025433">
    <property type="entry name" value="DUF4168"/>
</dbReference>
<gene>
    <name evidence="3" type="ORF">VPK24_03170</name>
</gene>
<dbReference type="EMBL" id="JAZAQF010000016">
    <property type="protein sequence ID" value="MFG3816626.1"/>
    <property type="molecule type" value="Genomic_DNA"/>
</dbReference>
<feature type="domain" description="DUF4168" evidence="2">
    <location>
        <begin position="77"/>
        <end position="151"/>
    </location>
</feature>
<evidence type="ECO:0000259" key="2">
    <source>
        <dbReference type="Pfam" id="PF13767"/>
    </source>
</evidence>
<keyword evidence="1" id="KW-0812">Transmembrane</keyword>
<accession>A0ABW7C5Z9</accession>
<sequence length="163" mass="17872">MANRSSQFSRLPWGDRLRQAGRSVGKLFLSIGLIGCLVSGLWGSALIPAWAATEPIPLAAPVEAAPISPDASAVPAEKVTQFVRAYLQVLALLERREGELRQAETEPEANRLEQEIELEAFEAIEQAGLKPQEYVQLLSLANNDPDFGERIAARLQELEAEPR</sequence>
<keyword evidence="1" id="KW-0472">Membrane</keyword>
<evidence type="ECO:0000313" key="4">
    <source>
        <dbReference type="Proteomes" id="UP001604335"/>
    </source>
</evidence>
<keyword evidence="1" id="KW-1133">Transmembrane helix</keyword>
<feature type="transmembrane region" description="Helical" evidence="1">
    <location>
        <begin position="27"/>
        <end position="51"/>
    </location>
</feature>
<evidence type="ECO:0000313" key="3">
    <source>
        <dbReference type="EMBL" id="MFG3816626.1"/>
    </source>
</evidence>
<protein>
    <submittedName>
        <fullName evidence="3">DUF4168 domain-containing protein</fullName>
    </submittedName>
</protein>
<dbReference type="RefSeq" id="WP_393010651.1">
    <property type="nucleotide sequence ID" value="NZ_JAZAQF010000016.1"/>
</dbReference>
<name>A0ABW7C5Z9_9CYAN</name>
<proteinExistence type="predicted"/>
<evidence type="ECO:0000256" key="1">
    <source>
        <dbReference type="SAM" id="Phobius"/>
    </source>
</evidence>
<dbReference type="Pfam" id="PF13767">
    <property type="entry name" value="DUF4168"/>
    <property type="match status" value="1"/>
</dbReference>
<comment type="caution">
    <text evidence="3">The sequence shown here is derived from an EMBL/GenBank/DDBJ whole genome shotgun (WGS) entry which is preliminary data.</text>
</comment>
<keyword evidence="4" id="KW-1185">Reference proteome</keyword>
<organism evidence="3 4">
    <name type="scientific">Limnothrix redekei LRLZ20PSL1</name>
    <dbReference type="NCBI Taxonomy" id="3112953"/>
    <lineage>
        <taxon>Bacteria</taxon>
        <taxon>Bacillati</taxon>
        <taxon>Cyanobacteriota</taxon>
        <taxon>Cyanophyceae</taxon>
        <taxon>Pseudanabaenales</taxon>
        <taxon>Pseudanabaenaceae</taxon>
        <taxon>Limnothrix</taxon>
    </lineage>
</organism>